<organism evidence="1">
    <name type="scientific">Arundo donax</name>
    <name type="common">Giant reed</name>
    <name type="synonym">Donax arundinaceus</name>
    <dbReference type="NCBI Taxonomy" id="35708"/>
    <lineage>
        <taxon>Eukaryota</taxon>
        <taxon>Viridiplantae</taxon>
        <taxon>Streptophyta</taxon>
        <taxon>Embryophyta</taxon>
        <taxon>Tracheophyta</taxon>
        <taxon>Spermatophyta</taxon>
        <taxon>Magnoliopsida</taxon>
        <taxon>Liliopsida</taxon>
        <taxon>Poales</taxon>
        <taxon>Poaceae</taxon>
        <taxon>PACMAD clade</taxon>
        <taxon>Arundinoideae</taxon>
        <taxon>Arundineae</taxon>
        <taxon>Arundo</taxon>
    </lineage>
</organism>
<reference evidence="1" key="2">
    <citation type="journal article" date="2015" name="Data Brief">
        <title>Shoot transcriptome of the giant reed, Arundo donax.</title>
        <authorList>
            <person name="Barrero R.A."/>
            <person name="Guerrero F.D."/>
            <person name="Moolhuijzen P."/>
            <person name="Goolsby J.A."/>
            <person name="Tidwell J."/>
            <person name="Bellgard S.E."/>
            <person name="Bellgard M.I."/>
        </authorList>
    </citation>
    <scope>NUCLEOTIDE SEQUENCE</scope>
    <source>
        <tissue evidence="1">Shoot tissue taken approximately 20 cm above the soil surface</tissue>
    </source>
</reference>
<evidence type="ECO:0000313" key="1">
    <source>
        <dbReference type="EMBL" id="JAE11634.1"/>
    </source>
</evidence>
<protein>
    <submittedName>
        <fullName evidence="1">Uncharacterized protein</fullName>
    </submittedName>
</protein>
<sequence length="45" mass="5260">MGSNMTSHRRGVNQPEFGIHKNVLLWKALKQLIMSYDHSRSISYK</sequence>
<proteinExistence type="predicted"/>
<accession>A0A0A9FKA7</accession>
<dbReference type="EMBL" id="GBRH01186262">
    <property type="protein sequence ID" value="JAE11634.1"/>
    <property type="molecule type" value="Transcribed_RNA"/>
</dbReference>
<name>A0A0A9FKA7_ARUDO</name>
<reference evidence="1" key="1">
    <citation type="submission" date="2014-09" db="EMBL/GenBank/DDBJ databases">
        <authorList>
            <person name="Magalhaes I.L.F."/>
            <person name="Oliveira U."/>
            <person name="Santos F.R."/>
            <person name="Vidigal T.H.D.A."/>
            <person name="Brescovit A.D."/>
            <person name="Santos A.J."/>
        </authorList>
    </citation>
    <scope>NUCLEOTIDE SEQUENCE</scope>
    <source>
        <tissue evidence="1">Shoot tissue taken approximately 20 cm above the soil surface</tissue>
    </source>
</reference>
<dbReference type="AlphaFoldDB" id="A0A0A9FKA7"/>